<accession>A0ACB9LBS2</accession>
<comment type="caution">
    <text evidence="1">The sequence shown here is derived from an EMBL/GenBank/DDBJ whole genome shotgun (WGS) entry which is preliminary data.</text>
</comment>
<organism evidence="1 2">
    <name type="scientific">Bauhinia variegata</name>
    <name type="common">Purple orchid tree</name>
    <name type="synonym">Phanera variegata</name>
    <dbReference type="NCBI Taxonomy" id="167791"/>
    <lineage>
        <taxon>Eukaryota</taxon>
        <taxon>Viridiplantae</taxon>
        <taxon>Streptophyta</taxon>
        <taxon>Embryophyta</taxon>
        <taxon>Tracheophyta</taxon>
        <taxon>Spermatophyta</taxon>
        <taxon>Magnoliopsida</taxon>
        <taxon>eudicotyledons</taxon>
        <taxon>Gunneridae</taxon>
        <taxon>Pentapetalae</taxon>
        <taxon>rosids</taxon>
        <taxon>fabids</taxon>
        <taxon>Fabales</taxon>
        <taxon>Fabaceae</taxon>
        <taxon>Cercidoideae</taxon>
        <taxon>Cercideae</taxon>
        <taxon>Bauhiniinae</taxon>
        <taxon>Bauhinia</taxon>
    </lineage>
</organism>
<dbReference type="EMBL" id="CM039437">
    <property type="protein sequence ID" value="KAI4306901.1"/>
    <property type="molecule type" value="Genomic_DNA"/>
</dbReference>
<reference evidence="1 2" key="1">
    <citation type="journal article" date="2022" name="DNA Res.">
        <title>Chromosomal-level genome assembly of the orchid tree Bauhinia variegata (Leguminosae; Cercidoideae) supports the allotetraploid origin hypothesis of Bauhinia.</title>
        <authorList>
            <person name="Zhong Y."/>
            <person name="Chen Y."/>
            <person name="Zheng D."/>
            <person name="Pang J."/>
            <person name="Liu Y."/>
            <person name="Luo S."/>
            <person name="Meng S."/>
            <person name="Qian L."/>
            <person name="Wei D."/>
            <person name="Dai S."/>
            <person name="Zhou R."/>
        </authorList>
    </citation>
    <scope>NUCLEOTIDE SEQUENCE [LARGE SCALE GENOMIC DNA]</scope>
    <source>
        <strain evidence="1">BV-YZ2020</strain>
    </source>
</reference>
<name>A0ACB9LBS2_BAUVA</name>
<gene>
    <name evidence="1" type="ORF">L6164_030141</name>
</gene>
<evidence type="ECO:0000313" key="1">
    <source>
        <dbReference type="EMBL" id="KAI4306901.1"/>
    </source>
</evidence>
<dbReference type="Proteomes" id="UP000828941">
    <property type="component" value="Chromosome 12"/>
</dbReference>
<protein>
    <submittedName>
        <fullName evidence="1">Uncharacterized protein</fullName>
    </submittedName>
</protein>
<keyword evidence="2" id="KW-1185">Reference proteome</keyword>
<sequence>MMKCEAFWNTLLYLENVNTVESMTIIRMGAGRKTETYTLNTASSVNCSLTARNLRKSELGGVVFGCKHSTIKECFSKQLFGLPASHISYIKHIVPGLPLFLFNYSDRKLYGVFEAASEGRLNINPHGWTVDESECTPFAAQVRIRTRMECKPLLEDQFGPIIANNCYEPKLFWFELDRDQTNKLISMFSSSPATLSSALPTSTATQRLFNAACSSDARLEGGGSERPILDVNAANRQQPNIEGAQQEHKMTQIVPYSGRLYSSVVKNDDHPRQVHAGCSSLDTDGLDGESIGNEQVSEHCIKKSNVEDAYLPAM</sequence>
<evidence type="ECO:0000313" key="2">
    <source>
        <dbReference type="Proteomes" id="UP000828941"/>
    </source>
</evidence>
<proteinExistence type="predicted"/>